<dbReference type="SUPFAM" id="SSF55681">
    <property type="entry name" value="Class II aaRS and biotin synthetases"/>
    <property type="match status" value="1"/>
</dbReference>
<name>A0AAN5CXB7_9BILA</name>
<comment type="caution">
    <text evidence="11">The sequence shown here is derived from an EMBL/GenBank/DDBJ whole genome shotgun (WGS) entry which is preliminary data.</text>
</comment>
<dbReference type="EMBL" id="BTRK01000005">
    <property type="protein sequence ID" value="GMR52369.1"/>
    <property type="molecule type" value="Genomic_DNA"/>
</dbReference>
<evidence type="ECO:0000256" key="1">
    <source>
        <dbReference type="ARBA" id="ARBA00012831"/>
    </source>
</evidence>
<dbReference type="GO" id="GO:0006433">
    <property type="term" value="P:prolyl-tRNA aminoacylation"/>
    <property type="evidence" value="ECO:0007669"/>
    <property type="project" value="InterPro"/>
</dbReference>
<organism evidence="11 12">
    <name type="scientific">Pristionchus mayeri</name>
    <dbReference type="NCBI Taxonomy" id="1317129"/>
    <lineage>
        <taxon>Eukaryota</taxon>
        <taxon>Metazoa</taxon>
        <taxon>Ecdysozoa</taxon>
        <taxon>Nematoda</taxon>
        <taxon>Chromadorea</taxon>
        <taxon>Rhabditida</taxon>
        <taxon>Rhabditina</taxon>
        <taxon>Diplogasteromorpha</taxon>
        <taxon>Diplogasteroidea</taxon>
        <taxon>Neodiplogasteridae</taxon>
        <taxon>Pristionchus</taxon>
    </lineage>
</organism>
<evidence type="ECO:0000256" key="6">
    <source>
        <dbReference type="ARBA" id="ARBA00023146"/>
    </source>
</evidence>
<dbReference type="PRINTS" id="PR01046">
    <property type="entry name" value="TRNASYNTHPRO"/>
</dbReference>
<evidence type="ECO:0000313" key="11">
    <source>
        <dbReference type="EMBL" id="GMR52369.1"/>
    </source>
</evidence>
<evidence type="ECO:0000313" key="12">
    <source>
        <dbReference type="Proteomes" id="UP001328107"/>
    </source>
</evidence>
<comment type="catalytic activity">
    <reaction evidence="8">
        <text>tRNA(Pro) + L-proline + ATP = L-prolyl-tRNA(Pro) + AMP + diphosphate</text>
        <dbReference type="Rhea" id="RHEA:14305"/>
        <dbReference type="Rhea" id="RHEA-COMP:9700"/>
        <dbReference type="Rhea" id="RHEA-COMP:9702"/>
        <dbReference type="ChEBI" id="CHEBI:30616"/>
        <dbReference type="ChEBI" id="CHEBI:33019"/>
        <dbReference type="ChEBI" id="CHEBI:60039"/>
        <dbReference type="ChEBI" id="CHEBI:78442"/>
        <dbReference type="ChEBI" id="CHEBI:78532"/>
        <dbReference type="ChEBI" id="CHEBI:456215"/>
        <dbReference type="EC" id="6.1.1.15"/>
    </reaction>
</comment>
<feature type="non-terminal residue" evidence="11">
    <location>
        <position position="1"/>
    </location>
</feature>
<dbReference type="InterPro" id="IPR033730">
    <property type="entry name" value="ProRS_core_prok"/>
</dbReference>
<dbReference type="GO" id="GO:0004827">
    <property type="term" value="F:proline-tRNA ligase activity"/>
    <property type="evidence" value="ECO:0007669"/>
    <property type="project" value="UniProtKB-EC"/>
</dbReference>
<dbReference type="InterPro" id="IPR045864">
    <property type="entry name" value="aa-tRNA-synth_II/BPL/LPL"/>
</dbReference>
<evidence type="ECO:0000256" key="8">
    <source>
        <dbReference type="ARBA" id="ARBA00047671"/>
    </source>
</evidence>
<evidence type="ECO:0000256" key="9">
    <source>
        <dbReference type="ARBA" id="ARBA00071545"/>
    </source>
</evidence>
<dbReference type="CDD" id="cd00779">
    <property type="entry name" value="ProRS_core_prok"/>
    <property type="match status" value="1"/>
</dbReference>
<dbReference type="FunFam" id="3.30.930.10:FF:000042">
    <property type="entry name" value="probable proline--tRNA ligase, mitochondrial"/>
    <property type="match status" value="1"/>
</dbReference>
<protein>
    <recommendedName>
        <fullName evidence="9">Probable proline--tRNA ligase, mitochondrial</fullName>
        <ecNumber evidence="1">6.1.1.15</ecNumber>
    </recommendedName>
    <alternativeName>
        <fullName evidence="7">Prolyl-tRNA synthetase</fullName>
    </alternativeName>
</protein>
<dbReference type="Pfam" id="PF00587">
    <property type="entry name" value="tRNA-synt_2b"/>
    <property type="match status" value="1"/>
</dbReference>
<proteinExistence type="predicted"/>
<evidence type="ECO:0000256" key="2">
    <source>
        <dbReference type="ARBA" id="ARBA00022598"/>
    </source>
</evidence>
<sequence length="428" mass="47099">VKASRLLAMPCSPPKTKSLSLQLLTANAYIQQAHKGMFSLLPLGQRVVSRLTSIIESELDGIGAQKVSMPFLGAKELWEKTGRWESMGSELVRLKDRDEKEFCLQPTAEEMVTDLVGSHAKLSHAAYPLVIYQTTEKFRDEKNPRFGLLRGRSFLMNDAYSFDLNEAGAKSTYEAVEEAYGRIFKQRLGLEVYKVRADSGVHGGSLSHEYHMKNLLGEDAMEACSSCGTYYKADEPGSAGSCCEGARRERVSSIEVAHTFILGTKYSEALKACHTSTSDKIPYHMCCFGIGVTRLVAAIIEARTTIKEPTIHLPTAIQPFDAVVVPSRSLADSPLVGEMTAALLQRLATASNPRPSVLLDDRMDLSMGRRLKYAQNIGQSRVVVMGKGTEKTKDTTPLFELWTASADEKMQNRGDFDLPTTVEQLAAA</sequence>
<dbReference type="PROSITE" id="PS50862">
    <property type="entry name" value="AA_TRNA_LIGASE_II"/>
    <property type="match status" value="1"/>
</dbReference>
<dbReference type="PANTHER" id="PTHR42753">
    <property type="entry name" value="MITOCHONDRIAL RIBOSOME PROTEIN L39/PROLYL-TRNA LIGASE FAMILY MEMBER"/>
    <property type="match status" value="1"/>
</dbReference>
<dbReference type="Gene3D" id="3.40.50.800">
    <property type="entry name" value="Anticodon-binding domain"/>
    <property type="match status" value="1"/>
</dbReference>
<evidence type="ECO:0000256" key="7">
    <source>
        <dbReference type="ARBA" id="ARBA00029731"/>
    </source>
</evidence>
<dbReference type="EC" id="6.1.1.15" evidence="1"/>
<dbReference type="Gene3D" id="3.30.930.10">
    <property type="entry name" value="Bira Bifunctional Protein, Domain 2"/>
    <property type="match status" value="1"/>
</dbReference>
<evidence type="ECO:0000256" key="3">
    <source>
        <dbReference type="ARBA" id="ARBA00022741"/>
    </source>
</evidence>
<keyword evidence="12" id="KW-1185">Reference proteome</keyword>
<dbReference type="InterPro" id="IPR002316">
    <property type="entry name" value="Pro-tRNA-ligase_IIa"/>
</dbReference>
<dbReference type="AlphaFoldDB" id="A0AAN5CXB7"/>
<dbReference type="GO" id="GO:0005524">
    <property type="term" value="F:ATP binding"/>
    <property type="evidence" value="ECO:0007669"/>
    <property type="project" value="UniProtKB-KW"/>
</dbReference>
<reference evidence="12" key="1">
    <citation type="submission" date="2022-10" db="EMBL/GenBank/DDBJ databases">
        <title>Genome assembly of Pristionchus species.</title>
        <authorList>
            <person name="Yoshida K."/>
            <person name="Sommer R.J."/>
        </authorList>
    </citation>
    <scope>NUCLEOTIDE SEQUENCE [LARGE SCALE GENOMIC DNA]</scope>
    <source>
        <strain evidence="12">RS5460</strain>
    </source>
</reference>
<feature type="domain" description="Aminoacyl-transfer RNA synthetases class-II family profile" evidence="10">
    <location>
        <begin position="31"/>
        <end position="314"/>
    </location>
</feature>
<dbReference type="SUPFAM" id="SSF52954">
    <property type="entry name" value="Class II aaRS ABD-related"/>
    <property type="match status" value="1"/>
</dbReference>
<keyword evidence="3" id="KW-0547">Nucleotide-binding</keyword>
<dbReference type="InterPro" id="IPR006195">
    <property type="entry name" value="aa-tRNA-synth_II"/>
</dbReference>
<keyword evidence="4" id="KW-0067">ATP-binding</keyword>
<evidence type="ECO:0000259" key="10">
    <source>
        <dbReference type="PROSITE" id="PS50862"/>
    </source>
</evidence>
<dbReference type="Proteomes" id="UP001328107">
    <property type="component" value="Unassembled WGS sequence"/>
</dbReference>
<accession>A0AAN5CXB7</accession>
<evidence type="ECO:0000256" key="4">
    <source>
        <dbReference type="ARBA" id="ARBA00022840"/>
    </source>
</evidence>
<dbReference type="InterPro" id="IPR002314">
    <property type="entry name" value="aa-tRNA-synt_IIb"/>
</dbReference>
<dbReference type="InterPro" id="IPR050062">
    <property type="entry name" value="Pro-tRNA_synthetase"/>
</dbReference>
<keyword evidence="5" id="KW-0648">Protein biosynthesis</keyword>
<dbReference type="GO" id="GO:0005739">
    <property type="term" value="C:mitochondrion"/>
    <property type="evidence" value="ECO:0007669"/>
    <property type="project" value="TreeGrafter"/>
</dbReference>
<keyword evidence="2" id="KW-0436">Ligase</keyword>
<keyword evidence="6" id="KW-0030">Aminoacyl-tRNA synthetase</keyword>
<evidence type="ECO:0000256" key="5">
    <source>
        <dbReference type="ARBA" id="ARBA00022917"/>
    </source>
</evidence>
<dbReference type="InterPro" id="IPR036621">
    <property type="entry name" value="Anticodon-bd_dom_sf"/>
</dbReference>
<gene>
    <name evidence="11" type="ORF">PMAYCL1PPCAC_22564</name>
</gene>
<dbReference type="PANTHER" id="PTHR42753:SF2">
    <property type="entry name" value="PROLINE--TRNA LIGASE"/>
    <property type="match status" value="1"/>
</dbReference>